<dbReference type="STRING" id="1817892.AUK40_03255"/>
<dbReference type="Pfam" id="PF01145">
    <property type="entry name" value="Band_7"/>
    <property type="match status" value="1"/>
</dbReference>
<feature type="domain" description="Band 7" evidence="2">
    <location>
        <begin position="14"/>
        <end position="171"/>
    </location>
</feature>
<dbReference type="SUPFAM" id="SSF117892">
    <property type="entry name" value="Band 7/SPFH domain"/>
    <property type="match status" value="1"/>
</dbReference>
<dbReference type="Gene3D" id="6.10.250.2090">
    <property type="match status" value="1"/>
</dbReference>
<organism evidence="3 4">
    <name type="scientific">Candidatus Wirthbacteria bacterium CG2_30_54_11</name>
    <dbReference type="NCBI Taxonomy" id="1817892"/>
    <lineage>
        <taxon>Bacteria</taxon>
        <taxon>Candidatus Wirthbacteria</taxon>
    </lineage>
</organism>
<proteinExistence type="inferred from homology"/>
<dbReference type="FunFam" id="3.30.479.30:FF:000004">
    <property type="entry name" value="Putative membrane protease family, stomatin"/>
    <property type="match status" value="1"/>
</dbReference>
<gene>
    <name evidence="3" type="ORF">AUK40_03255</name>
</gene>
<evidence type="ECO:0000259" key="2">
    <source>
        <dbReference type="SMART" id="SM00244"/>
    </source>
</evidence>
<name>A0A1J5IJZ7_9BACT</name>
<evidence type="ECO:0000313" key="3">
    <source>
        <dbReference type="EMBL" id="OIP97445.1"/>
    </source>
</evidence>
<dbReference type="InterPro" id="IPR043202">
    <property type="entry name" value="Band-7_stomatin-like"/>
</dbReference>
<protein>
    <recommendedName>
        <fullName evidence="2">Band 7 domain-containing protein</fullName>
    </recommendedName>
</protein>
<sequence>MWFFVILAIVAVGMGLRIVPEGYKGLVTLFGKYSRTILPGLNLVIPFIELVQNVDIREQVMDIPTQEVITNDNVSCMVDGIVRFSVVDSSVAIYKVQNYRSQIAAKSQTSLRDVIGSVTLDEVLAKRADIAEHIKAIVDESADKWGVDIHAIEIQNIEIPADMKRAMAQQAEAERDKKARIIKAEGEKDAAVKLAEAATILSKAEGALALRTLQTLKEMSADPSEKIIVALPGDLFNMKKLISREK</sequence>
<dbReference type="AlphaFoldDB" id="A0A1J5IJZ7"/>
<dbReference type="PRINTS" id="PR00721">
    <property type="entry name" value="STOMATIN"/>
</dbReference>
<dbReference type="GO" id="GO:0005886">
    <property type="term" value="C:plasma membrane"/>
    <property type="evidence" value="ECO:0007669"/>
    <property type="project" value="InterPro"/>
</dbReference>
<comment type="caution">
    <text evidence="3">The sequence shown here is derived from an EMBL/GenBank/DDBJ whole genome shotgun (WGS) entry which is preliminary data.</text>
</comment>
<accession>A0A1J5IJZ7</accession>
<evidence type="ECO:0000256" key="1">
    <source>
        <dbReference type="ARBA" id="ARBA00008164"/>
    </source>
</evidence>
<dbReference type="InterPro" id="IPR001972">
    <property type="entry name" value="Stomatin_HflK_fam"/>
</dbReference>
<dbReference type="InterPro" id="IPR036013">
    <property type="entry name" value="Band_7/SPFH_dom_sf"/>
</dbReference>
<dbReference type="EMBL" id="MNZT01000056">
    <property type="protein sequence ID" value="OIP97445.1"/>
    <property type="molecule type" value="Genomic_DNA"/>
</dbReference>
<dbReference type="InterPro" id="IPR001107">
    <property type="entry name" value="Band_7"/>
</dbReference>
<comment type="similarity">
    <text evidence="1">Belongs to the band 7/mec-2 family.</text>
</comment>
<dbReference type="GO" id="GO:0098552">
    <property type="term" value="C:side of membrane"/>
    <property type="evidence" value="ECO:0007669"/>
    <property type="project" value="UniProtKB-ARBA"/>
</dbReference>
<dbReference type="SMART" id="SM00244">
    <property type="entry name" value="PHB"/>
    <property type="match status" value="1"/>
</dbReference>
<dbReference type="Gene3D" id="3.30.479.30">
    <property type="entry name" value="Band 7 domain"/>
    <property type="match status" value="1"/>
</dbReference>
<dbReference type="PANTHER" id="PTHR10264:SF19">
    <property type="entry name" value="AT06885P-RELATED"/>
    <property type="match status" value="1"/>
</dbReference>
<dbReference type="Proteomes" id="UP000183245">
    <property type="component" value="Unassembled WGS sequence"/>
</dbReference>
<evidence type="ECO:0000313" key="4">
    <source>
        <dbReference type="Proteomes" id="UP000183245"/>
    </source>
</evidence>
<dbReference type="PANTHER" id="PTHR10264">
    <property type="entry name" value="BAND 7 PROTEIN-RELATED"/>
    <property type="match status" value="1"/>
</dbReference>
<reference evidence="3 4" key="1">
    <citation type="journal article" date="2016" name="Environ. Microbiol.">
        <title>Genomic resolution of a cold subsurface aquifer community provides metabolic insights for novel microbes adapted to high CO concentrations.</title>
        <authorList>
            <person name="Probst A.J."/>
            <person name="Castelle C.J."/>
            <person name="Singh A."/>
            <person name="Brown C.T."/>
            <person name="Anantharaman K."/>
            <person name="Sharon I."/>
            <person name="Hug L.A."/>
            <person name="Burstein D."/>
            <person name="Emerson J.B."/>
            <person name="Thomas B.C."/>
            <person name="Banfield J.F."/>
        </authorList>
    </citation>
    <scope>NUCLEOTIDE SEQUENCE [LARGE SCALE GENOMIC DNA]</scope>
    <source>
        <strain evidence="3">CG2_30_54_11</strain>
    </source>
</reference>